<accession>A0A8J2Y521</accession>
<protein>
    <recommendedName>
        <fullName evidence="2">Calcineurin-like phosphoesterase domain-containing protein</fullName>
    </recommendedName>
</protein>
<comment type="caution">
    <text evidence="3">The sequence shown here is derived from an EMBL/GenBank/DDBJ whole genome shotgun (WGS) entry which is preliminary data.</text>
</comment>
<dbReference type="AlphaFoldDB" id="A0A8J2Y521"/>
<evidence type="ECO:0000256" key="1">
    <source>
        <dbReference type="SAM" id="SignalP"/>
    </source>
</evidence>
<gene>
    <name evidence="3" type="ORF">GCM10011342_14750</name>
</gene>
<dbReference type="GO" id="GO:0016787">
    <property type="term" value="F:hydrolase activity"/>
    <property type="evidence" value="ECO:0007669"/>
    <property type="project" value="InterPro"/>
</dbReference>
<dbReference type="InterPro" id="IPR004843">
    <property type="entry name" value="Calcineurin-like_PHP"/>
</dbReference>
<reference evidence="3" key="1">
    <citation type="journal article" date="2014" name="Int. J. Syst. Evol. Microbiol.">
        <title>Complete genome sequence of Corynebacterium casei LMG S-19264T (=DSM 44701T), isolated from a smear-ripened cheese.</title>
        <authorList>
            <consortium name="US DOE Joint Genome Institute (JGI-PGF)"/>
            <person name="Walter F."/>
            <person name="Albersmeier A."/>
            <person name="Kalinowski J."/>
            <person name="Ruckert C."/>
        </authorList>
    </citation>
    <scope>NUCLEOTIDE SEQUENCE</scope>
    <source>
        <strain evidence="3">CGMCC 1.12921</strain>
    </source>
</reference>
<dbReference type="RefSeq" id="WP_206711249.1">
    <property type="nucleotide sequence ID" value="NZ_BMGH01000001.1"/>
</dbReference>
<keyword evidence="1" id="KW-0732">Signal</keyword>
<dbReference type="InterPro" id="IPR051918">
    <property type="entry name" value="STPP_CPPED1"/>
</dbReference>
<dbReference type="EMBL" id="BMGH01000001">
    <property type="protein sequence ID" value="GGD06997.1"/>
    <property type="molecule type" value="Genomic_DNA"/>
</dbReference>
<dbReference type="InterPro" id="IPR029052">
    <property type="entry name" value="Metallo-depent_PP-like"/>
</dbReference>
<dbReference type="Proteomes" id="UP000613582">
    <property type="component" value="Unassembled WGS sequence"/>
</dbReference>
<reference evidence="3" key="2">
    <citation type="submission" date="2020-09" db="EMBL/GenBank/DDBJ databases">
        <authorList>
            <person name="Sun Q."/>
            <person name="Zhou Y."/>
        </authorList>
    </citation>
    <scope>NUCLEOTIDE SEQUENCE</scope>
    <source>
        <strain evidence="3">CGMCC 1.12921</strain>
    </source>
</reference>
<dbReference type="Pfam" id="PF00149">
    <property type="entry name" value="Metallophos"/>
    <property type="match status" value="1"/>
</dbReference>
<organism evidence="3 4">
    <name type="scientific">Aquisalinus flavus</name>
    <dbReference type="NCBI Taxonomy" id="1526572"/>
    <lineage>
        <taxon>Bacteria</taxon>
        <taxon>Pseudomonadati</taxon>
        <taxon>Pseudomonadota</taxon>
        <taxon>Alphaproteobacteria</taxon>
        <taxon>Parvularculales</taxon>
        <taxon>Parvularculaceae</taxon>
        <taxon>Aquisalinus</taxon>
    </lineage>
</organism>
<dbReference type="SUPFAM" id="SSF56300">
    <property type="entry name" value="Metallo-dependent phosphatases"/>
    <property type="match status" value="1"/>
</dbReference>
<evidence type="ECO:0000313" key="3">
    <source>
        <dbReference type="EMBL" id="GGD06997.1"/>
    </source>
</evidence>
<dbReference type="PANTHER" id="PTHR43143">
    <property type="entry name" value="METALLOPHOSPHOESTERASE, CALCINEURIN SUPERFAMILY"/>
    <property type="match status" value="1"/>
</dbReference>
<sequence>MTFFNRHMAGPFAQKARHLLALCMISLTVIASGTAMAEQPAEVDLRFAVLGDGEPKPLAEFPNFIDAVRDINAMAQRERIDFVIGVGDIAHKGTELQYEAATPVLQALTLPFYPIMGNEEYNSTVERFLDYANRWNEGKAEFPSHRYVLDAGPVVMVFASPDYSRDFYDEGIDWMVGQIEAALPKPVFLVVHGAQAGAYPENPEKGITNPNFAAVLAQPNLAAILSGDLHMDMDRTVHSKEIDGVHYLHMPALERTKIPDETNHTPMFRVVTVMSDRMVQVDTYQTGNPEPLERHEYSFFLPVMMHGPVTDDEAGDSAE</sequence>
<feature type="domain" description="Calcineurin-like phosphoesterase" evidence="2">
    <location>
        <begin position="46"/>
        <end position="231"/>
    </location>
</feature>
<feature type="chain" id="PRO_5035251958" description="Calcineurin-like phosphoesterase domain-containing protein" evidence="1">
    <location>
        <begin position="38"/>
        <end position="319"/>
    </location>
</feature>
<evidence type="ECO:0000259" key="2">
    <source>
        <dbReference type="Pfam" id="PF00149"/>
    </source>
</evidence>
<evidence type="ECO:0000313" key="4">
    <source>
        <dbReference type="Proteomes" id="UP000613582"/>
    </source>
</evidence>
<proteinExistence type="predicted"/>
<feature type="signal peptide" evidence="1">
    <location>
        <begin position="1"/>
        <end position="37"/>
    </location>
</feature>
<keyword evidence="4" id="KW-1185">Reference proteome</keyword>
<dbReference type="Gene3D" id="3.60.21.10">
    <property type="match status" value="1"/>
</dbReference>
<name>A0A8J2Y521_9PROT</name>
<dbReference type="PANTHER" id="PTHR43143:SF1">
    <property type="entry name" value="SERINE_THREONINE-PROTEIN PHOSPHATASE CPPED1"/>
    <property type="match status" value="1"/>
</dbReference>